<organism evidence="2 3">
    <name type="scientific">Merluccius polli</name>
    <name type="common">Benguela hake</name>
    <name type="synonym">Merluccius cadenati</name>
    <dbReference type="NCBI Taxonomy" id="89951"/>
    <lineage>
        <taxon>Eukaryota</taxon>
        <taxon>Metazoa</taxon>
        <taxon>Chordata</taxon>
        <taxon>Craniata</taxon>
        <taxon>Vertebrata</taxon>
        <taxon>Euteleostomi</taxon>
        <taxon>Actinopterygii</taxon>
        <taxon>Neopterygii</taxon>
        <taxon>Teleostei</taxon>
        <taxon>Neoteleostei</taxon>
        <taxon>Acanthomorphata</taxon>
        <taxon>Zeiogadaria</taxon>
        <taxon>Gadariae</taxon>
        <taxon>Gadiformes</taxon>
        <taxon>Gadoidei</taxon>
        <taxon>Merlucciidae</taxon>
        <taxon>Merluccius</taxon>
    </lineage>
</organism>
<evidence type="ECO:0000313" key="3">
    <source>
        <dbReference type="Proteomes" id="UP001174136"/>
    </source>
</evidence>
<dbReference type="Proteomes" id="UP001174136">
    <property type="component" value="Unassembled WGS sequence"/>
</dbReference>
<name>A0AA47P7Y5_MERPO</name>
<sequence>MGRARLWGTAEWERRTPACSSFQAFASELQKVFGVPSRGPDLHGSLIGLRQGGQTVADYSIDFRTRVHRSEWNAAAQCDAFLVGLEDYVKDRPYPGGRKTPLFHVREQLGHGRRASGEWRLPRERRPVNKTAGLVLLVRDAAGQSGLTQSTDPCCK</sequence>
<keyword evidence="3" id="KW-1185">Reference proteome</keyword>
<comment type="caution">
    <text evidence="2">The sequence shown here is derived from an EMBL/GenBank/DDBJ whole genome shotgun (WGS) entry which is preliminary data.</text>
</comment>
<dbReference type="Pfam" id="PF03732">
    <property type="entry name" value="Retrotrans_gag"/>
    <property type="match status" value="1"/>
</dbReference>
<dbReference type="EMBL" id="JAOPHQ010000573">
    <property type="protein sequence ID" value="KAK0154276.1"/>
    <property type="molecule type" value="Genomic_DNA"/>
</dbReference>
<gene>
    <name evidence="2" type="primary">PEG10_7</name>
    <name evidence="2" type="ORF">N1851_003631</name>
</gene>
<dbReference type="AlphaFoldDB" id="A0AA47P7Y5"/>
<evidence type="ECO:0000259" key="1">
    <source>
        <dbReference type="Pfam" id="PF03732"/>
    </source>
</evidence>
<accession>A0AA47P7Y5</accession>
<proteinExistence type="predicted"/>
<evidence type="ECO:0000313" key="2">
    <source>
        <dbReference type="EMBL" id="KAK0154276.1"/>
    </source>
</evidence>
<protein>
    <submittedName>
        <fullName evidence="2">Retrotransposon-derived protein PEG10</fullName>
    </submittedName>
</protein>
<dbReference type="InterPro" id="IPR005162">
    <property type="entry name" value="Retrotrans_gag_dom"/>
</dbReference>
<reference evidence="2" key="1">
    <citation type="journal article" date="2023" name="Front. Mar. Sci.">
        <title>A new Merluccius polli reference genome to investigate the effects of global change in West African waters.</title>
        <authorList>
            <person name="Mateo J.L."/>
            <person name="Blanco-Fernandez C."/>
            <person name="Garcia-Vazquez E."/>
            <person name="Machado-Schiaffino G."/>
        </authorList>
    </citation>
    <scope>NUCLEOTIDE SEQUENCE</scope>
    <source>
        <strain evidence="2">C29</strain>
        <tissue evidence="2">Fin</tissue>
    </source>
</reference>
<feature type="domain" description="Retrotransposon gag" evidence="1">
    <location>
        <begin position="2"/>
        <end position="86"/>
    </location>
</feature>